<feature type="domain" description="Flagellar protein FlgJ N-terminal" evidence="2">
    <location>
        <begin position="104"/>
        <end position="138"/>
    </location>
</feature>
<evidence type="ECO:0000259" key="2">
    <source>
        <dbReference type="Pfam" id="PF10135"/>
    </source>
</evidence>
<evidence type="ECO:0000313" key="3">
    <source>
        <dbReference type="EMBL" id="MBB4019775.1"/>
    </source>
</evidence>
<feature type="compositionally biased region" description="Polar residues" evidence="1">
    <location>
        <begin position="143"/>
        <end position="153"/>
    </location>
</feature>
<comment type="caution">
    <text evidence="3">The sequence shown here is derived from an EMBL/GenBank/DDBJ whole genome shotgun (WGS) entry which is preliminary data.</text>
</comment>
<organism evidence="3 4">
    <name type="scientific">Chelatococcus caeni</name>
    <dbReference type="NCBI Taxonomy" id="1348468"/>
    <lineage>
        <taxon>Bacteria</taxon>
        <taxon>Pseudomonadati</taxon>
        <taxon>Pseudomonadota</taxon>
        <taxon>Alphaproteobacteria</taxon>
        <taxon>Hyphomicrobiales</taxon>
        <taxon>Chelatococcaceae</taxon>
        <taxon>Chelatococcus</taxon>
    </lineage>
</organism>
<feature type="region of interest" description="Disordered" evidence="1">
    <location>
        <begin position="141"/>
        <end position="175"/>
    </location>
</feature>
<accession>A0A840C2I6</accession>
<keyword evidence="4" id="KW-1185">Reference proteome</keyword>
<name>A0A840C2I6_9HYPH</name>
<gene>
    <name evidence="3" type="ORF">GGR16_004830</name>
</gene>
<dbReference type="EMBL" id="JACIEN010000008">
    <property type="protein sequence ID" value="MBB4019775.1"/>
    <property type="molecule type" value="Genomic_DNA"/>
</dbReference>
<dbReference type="RefSeq" id="WP_183318613.1">
    <property type="nucleotide sequence ID" value="NZ_JACIEN010000008.1"/>
</dbReference>
<proteinExistence type="predicted"/>
<dbReference type="Pfam" id="PF10135">
    <property type="entry name" value="Rod-binding"/>
    <property type="match status" value="1"/>
</dbReference>
<evidence type="ECO:0000256" key="1">
    <source>
        <dbReference type="SAM" id="MobiDB-lite"/>
    </source>
</evidence>
<reference evidence="3 4" key="1">
    <citation type="submission" date="2020-08" db="EMBL/GenBank/DDBJ databases">
        <title>Genomic Encyclopedia of Type Strains, Phase IV (KMG-IV): sequencing the most valuable type-strain genomes for metagenomic binning, comparative biology and taxonomic classification.</title>
        <authorList>
            <person name="Goeker M."/>
        </authorList>
    </citation>
    <scope>NUCLEOTIDE SEQUENCE [LARGE SCALE GENOMIC DNA]</scope>
    <source>
        <strain evidence="3 4">DSM 103737</strain>
    </source>
</reference>
<sequence>MAIQPPSDIVLEVTRAVEPSRYQAALQRLQSMPASAAGVDFADTFDAVRPPVLGSTHDVEGALTAMRSRAASVRKSDGDPYRKFEAFVLQNFIEAMLPENGEVVFGTGTAGKIWKSMLAEKMGEQVAASGGIGIADMLRTATERSQQAKQQFAHNDGEGAAGPLPAAGTGEENRA</sequence>
<protein>
    <recommendedName>
        <fullName evidence="2">Flagellar protein FlgJ N-terminal domain-containing protein</fullName>
    </recommendedName>
</protein>
<dbReference type="Proteomes" id="UP000577362">
    <property type="component" value="Unassembled WGS sequence"/>
</dbReference>
<dbReference type="InterPro" id="IPR019301">
    <property type="entry name" value="Flagellar_prot_FlgJ_N"/>
</dbReference>
<dbReference type="AlphaFoldDB" id="A0A840C2I6"/>
<feature type="compositionally biased region" description="Low complexity" evidence="1">
    <location>
        <begin position="161"/>
        <end position="175"/>
    </location>
</feature>
<evidence type="ECO:0000313" key="4">
    <source>
        <dbReference type="Proteomes" id="UP000577362"/>
    </source>
</evidence>